<dbReference type="InterPro" id="IPR035979">
    <property type="entry name" value="RBD_domain_sf"/>
</dbReference>
<organism evidence="1 2">
    <name type="scientific">Dendrothele bispora (strain CBS 962.96)</name>
    <dbReference type="NCBI Taxonomy" id="1314807"/>
    <lineage>
        <taxon>Eukaryota</taxon>
        <taxon>Fungi</taxon>
        <taxon>Dikarya</taxon>
        <taxon>Basidiomycota</taxon>
        <taxon>Agaricomycotina</taxon>
        <taxon>Agaricomycetes</taxon>
        <taxon>Agaricomycetidae</taxon>
        <taxon>Agaricales</taxon>
        <taxon>Agaricales incertae sedis</taxon>
        <taxon>Dendrothele</taxon>
    </lineage>
</organism>
<dbReference type="EMBL" id="ML179038">
    <property type="protein sequence ID" value="THV07263.1"/>
    <property type="molecule type" value="Genomic_DNA"/>
</dbReference>
<dbReference type="AlphaFoldDB" id="A0A4S8MVD6"/>
<sequence>MFRLAPSKALGRLPNNTNFSSVFRRSISTEPLLQNPDHFRVLRISNVPSGTPVSVLLDQIRVDGPIENIRYNEADNSATLSLLDAQAAKKLMNESDSININGQTLSFEFAPAELQHKLSASLLGSIGGYFTTRAVEIELRPGATEEWYRTEVERLCGPVEIERIVLDNTNSKAFLYFTDLLEAVKAKQIFKNNGMRADKVRSVMDPCDFNNSEDARETHTVIIKDVENGPVRKLLFEHISGASGGFLSNVPLNSLFRSKDNVVMLDFINSSDARQFVEKFSHPQWSAELDPRPRNATTYKRKN</sequence>
<accession>A0A4S8MVD6</accession>
<evidence type="ECO:0008006" key="3">
    <source>
        <dbReference type="Google" id="ProtNLM"/>
    </source>
</evidence>
<protein>
    <recommendedName>
        <fullName evidence="3">RRM domain-containing protein</fullName>
    </recommendedName>
</protein>
<dbReference type="GO" id="GO:0003676">
    <property type="term" value="F:nucleic acid binding"/>
    <property type="evidence" value="ECO:0007669"/>
    <property type="project" value="InterPro"/>
</dbReference>
<reference evidence="1 2" key="1">
    <citation type="journal article" date="2019" name="Nat. Ecol. Evol.">
        <title>Megaphylogeny resolves global patterns of mushroom evolution.</title>
        <authorList>
            <person name="Varga T."/>
            <person name="Krizsan K."/>
            <person name="Foldi C."/>
            <person name="Dima B."/>
            <person name="Sanchez-Garcia M."/>
            <person name="Sanchez-Ramirez S."/>
            <person name="Szollosi G.J."/>
            <person name="Szarkandi J.G."/>
            <person name="Papp V."/>
            <person name="Albert L."/>
            <person name="Andreopoulos W."/>
            <person name="Angelini C."/>
            <person name="Antonin V."/>
            <person name="Barry K.W."/>
            <person name="Bougher N.L."/>
            <person name="Buchanan P."/>
            <person name="Buyck B."/>
            <person name="Bense V."/>
            <person name="Catcheside P."/>
            <person name="Chovatia M."/>
            <person name="Cooper J."/>
            <person name="Damon W."/>
            <person name="Desjardin D."/>
            <person name="Finy P."/>
            <person name="Geml J."/>
            <person name="Haridas S."/>
            <person name="Hughes K."/>
            <person name="Justo A."/>
            <person name="Karasinski D."/>
            <person name="Kautmanova I."/>
            <person name="Kiss B."/>
            <person name="Kocsube S."/>
            <person name="Kotiranta H."/>
            <person name="LaButti K.M."/>
            <person name="Lechner B.E."/>
            <person name="Liimatainen K."/>
            <person name="Lipzen A."/>
            <person name="Lukacs Z."/>
            <person name="Mihaltcheva S."/>
            <person name="Morgado L.N."/>
            <person name="Niskanen T."/>
            <person name="Noordeloos M.E."/>
            <person name="Ohm R.A."/>
            <person name="Ortiz-Santana B."/>
            <person name="Ovrebo C."/>
            <person name="Racz N."/>
            <person name="Riley R."/>
            <person name="Savchenko A."/>
            <person name="Shiryaev A."/>
            <person name="Soop K."/>
            <person name="Spirin V."/>
            <person name="Szebenyi C."/>
            <person name="Tomsovsky M."/>
            <person name="Tulloss R.E."/>
            <person name="Uehling J."/>
            <person name="Grigoriev I.V."/>
            <person name="Vagvolgyi C."/>
            <person name="Papp T."/>
            <person name="Martin F.M."/>
            <person name="Miettinen O."/>
            <person name="Hibbett D.S."/>
            <person name="Nagy L.G."/>
        </authorList>
    </citation>
    <scope>NUCLEOTIDE SEQUENCE [LARGE SCALE GENOMIC DNA]</scope>
    <source>
        <strain evidence="1 2">CBS 962.96</strain>
    </source>
</reference>
<proteinExistence type="predicted"/>
<keyword evidence="2" id="KW-1185">Reference proteome</keyword>
<dbReference type="Proteomes" id="UP000297245">
    <property type="component" value="Unassembled WGS sequence"/>
</dbReference>
<gene>
    <name evidence="1" type="ORF">K435DRAFT_328882</name>
</gene>
<evidence type="ECO:0000313" key="1">
    <source>
        <dbReference type="EMBL" id="THV07263.1"/>
    </source>
</evidence>
<name>A0A4S8MVD6_DENBC</name>
<dbReference type="SUPFAM" id="SSF54928">
    <property type="entry name" value="RNA-binding domain, RBD"/>
    <property type="match status" value="1"/>
</dbReference>
<evidence type="ECO:0000313" key="2">
    <source>
        <dbReference type="Proteomes" id="UP000297245"/>
    </source>
</evidence>